<accession>A0AA40KPL2</accession>
<sequence>MADTLEQRAGRAGIAASAGIALVTSSVPQGCSDKETARRKREGDADDASNRQSIIISIPAIGAMNSGPLLAKIARAAIPRESVGHGENLESNTMARSRVKTSCRGISAGGIFNRAGIDGESSSVGDLQSAADEIGPAKPKFIGHVALVPLVD</sequence>
<keyword evidence="3" id="KW-1185">Reference proteome</keyword>
<evidence type="ECO:0000313" key="2">
    <source>
        <dbReference type="EMBL" id="KAK1127990.1"/>
    </source>
</evidence>
<evidence type="ECO:0000256" key="1">
    <source>
        <dbReference type="SAM" id="MobiDB-lite"/>
    </source>
</evidence>
<proteinExistence type="predicted"/>
<reference evidence="2" key="1">
    <citation type="submission" date="2021-10" db="EMBL/GenBank/DDBJ databases">
        <title>Melipona bicolor Genome sequencing and assembly.</title>
        <authorList>
            <person name="Araujo N.S."/>
            <person name="Arias M.C."/>
        </authorList>
    </citation>
    <scope>NUCLEOTIDE SEQUENCE</scope>
    <source>
        <strain evidence="2">USP_2M_L1-L4_2017</strain>
        <tissue evidence="2">Whole body</tissue>
    </source>
</reference>
<name>A0AA40KPL2_9HYME</name>
<feature type="region of interest" description="Disordered" evidence="1">
    <location>
        <begin position="27"/>
        <end position="49"/>
    </location>
</feature>
<comment type="caution">
    <text evidence="2">The sequence shown here is derived from an EMBL/GenBank/DDBJ whole genome shotgun (WGS) entry which is preliminary data.</text>
</comment>
<dbReference type="EMBL" id="JAHYIQ010000011">
    <property type="protein sequence ID" value="KAK1127990.1"/>
    <property type="molecule type" value="Genomic_DNA"/>
</dbReference>
<organism evidence="2 3">
    <name type="scientific">Melipona bicolor</name>
    <dbReference type="NCBI Taxonomy" id="60889"/>
    <lineage>
        <taxon>Eukaryota</taxon>
        <taxon>Metazoa</taxon>
        <taxon>Ecdysozoa</taxon>
        <taxon>Arthropoda</taxon>
        <taxon>Hexapoda</taxon>
        <taxon>Insecta</taxon>
        <taxon>Pterygota</taxon>
        <taxon>Neoptera</taxon>
        <taxon>Endopterygota</taxon>
        <taxon>Hymenoptera</taxon>
        <taxon>Apocrita</taxon>
        <taxon>Aculeata</taxon>
        <taxon>Apoidea</taxon>
        <taxon>Anthophila</taxon>
        <taxon>Apidae</taxon>
        <taxon>Melipona</taxon>
    </lineage>
</organism>
<dbReference type="Proteomes" id="UP001177670">
    <property type="component" value="Unassembled WGS sequence"/>
</dbReference>
<gene>
    <name evidence="2" type="ORF">K0M31_003483</name>
</gene>
<protein>
    <submittedName>
        <fullName evidence="2">Uncharacterized protein</fullName>
    </submittedName>
</protein>
<dbReference type="AlphaFoldDB" id="A0AA40KPL2"/>
<evidence type="ECO:0000313" key="3">
    <source>
        <dbReference type="Proteomes" id="UP001177670"/>
    </source>
</evidence>